<name>A0A370K9K1_9GAMM</name>
<organism evidence="3 4">
    <name type="scientific">Dyella solisilvae</name>
    <dbReference type="NCBI Taxonomy" id="1920168"/>
    <lineage>
        <taxon>Bacteria</taxon>
        <taxon>Pseudomonadati</taxon>
        <taxon>Pseudomonadota</taxon>
        <taxon>Gammaproteobacteria</taxon>
        <taxon>Lysobacterales</taxon>
        <taxon>Rhodanobacteraceae</taxon>
        <taxon>Dyella</taxon>
    </lineage>
</organism>
<comment type="caution">
    <text evidence="3">The sequence shown here is derived from an EMBL/GenBank/DDBJ whole genome shotgun (WGS) entry which is preliminary data.</text>
</comment>
<gene>
    <name evidence="3" type="primary">flgA</name>
    <name evidence="3" type="ORF">DVT68_00205</name>
</gene>
<reference evidence="3 4" key="1">
    <citation type="submission" date="2018-07" db="EMBL/GenBank/DDBJ databases">
        <title>Dyella solisilvae sp. nov., isolated from the pine and broad-leaved mixed forest soil.</title>
        <authorList>
            <person name="Gao Z."/>
            <person name="Qiu L."/>
        </authorList>
    </citation>
    <scope>NUCLEOTIDE SEQUENCE [LARGE SCALE GENOMIC DNA]</scope>
    <source>
        <strain evidence="3 4">DHG54</strain>
    </source>
</reference>
<proteinExistence type="inferred from homology"/>
<sequence>MRRLLIAAMLCLACHVSPATPAAPAARRHVAAADVVAAARHELDAHLGADGAHASVSVIGSPEDIDVPGQAVTLKAHRLTGRWPRSRVGVAVDIRVDEQVVRTATVWFALEVRQPVLTYAQDASPGVPAGQLHWVSRELDVAGMQGAPVTDPAQLQGVRLRRSVLADAPAMVADFERVPDVDRQQRVEVIATVGAVRLRTHGVASKQGAPGDVIPVMVDGAETPVAARVIDKGAVEVVQ</sequence>
<dbReference type="NCBIfam" id="TIGR03170">
    <property type="entry name" value="flgA_cterm"/>
    <property type="match status" value="1"/>
</dbReference>
<feature type="chain" id="PRO_5016479868" description="Flagella basal body P-ring formation protein FlgA" evidence="1">
    <location>
        <begin position="23"/>
        <end position="239"/>
    </location>
</feature>
<comment type="similarity">
    <text evidence="1">Belongs to the FlgA family.</text>
</comment>
<evidence type="ECO:0000313" key="4">
    <source>
        <dbReference type="Proteomes" id="UP000254711"/>
    </source>
</evidence>
<evidence type="ECO:0000256" key="1">
    <source>
        <dbReference type="RuleBase" id="RU362063"/>
    </source>
</evidence>
<feature type="signal peptide" evidence="1">
    <location>
        <begin position="1"/>
        <end position="22"/>
    </location>
</feature>
<evidence type="ECO:0000313" key="3">
    <source>
        <dbReference type="EMBL" id="RDI99324.1"/>
    </source>
</evidence>
<dbReference type="AlphaFoldDB" id="A0A370K9K1"/>
<dbReference type="InterPro" id="IPR017585">
    <property type="entry name" value="SAF_FlgA"/>
</dbReference>
<accession>A0A370K9K1</accession>
<dbReference type="Pfam" id="PF13144">
    <property type="entry name" value="ChapFlgA"/>
    <property type="match status" value="1"/>
</dbReference>
<dbReference type="EMBL" id="QQSY01000001">
    <property type="protein sequence ID" value="RDI99324.1"/>
    <property type="molecule type" value="Genomic_DNA"/>
</dbReference>
<dbReference type="OrthoDB" id="6024639at2"/>
<comment type="function">
    <text evidence="1">Involved in the assembly process of the P-ring formation. It may associate with FlgF on the rod constituting a structure essential for the P-ring assembly or may act as a modulator protein for the P-ring assembly.</text>
</comment>
<feature type="domain" description="Flagella basal body P-ring formation protein FlgA SAF" evidence="2">
    <location>
        <begin position="137"/>
        <end position="237"/>
    </location>
</feature>
<comment type="subcellular location">
    <subcellularLocation>
        <location evidence="1">Periplasm</location>
    </subcellularLocation>
</comment>
<keyword evidence="3" id="KW-0969">Cilium</keyword>
<evidence type="ECO:0000259" key="2">
    <source>
        <dbReference type="Pfam" id="PF13144"/>
    </source>
</evidence>
<keyword evidence="1" id="KW-1005">Bacterial flagellum biogenesis</keyword>
<dbReference type="InterPro" id="IPR039246">
    <property type="entry name" value="Flagellar_FlgA"/>
</dbReference>
<keyword evidence="4" id="KW-1185">Reference proteome</keyword>
<dbReference type="RefSeq" id="WP_114823066.1">
    <property type="nucleotide sequence ID" value="NZ_QQSY01000001.1"/>
</dbReference>
<keyword evidence="3" id="KW-0966">Cell projection</keyword>
<dbReference type="PANTHER" id="PTHR36307">
    <property type="entry name" value="FLAGELLA BASAL BODY P-RING FORMATION PROTEIN FLGA"/>
    <property type="match status" value="1"/>
</dbReference>
<keyword evidence="1" id="KW-0574">Periplasm</keyword>
<dbReference type="Gene3D" id="2.30.30.760">
    <property type="match status" value="1"/>
</dbReference>
<dbReference type="GO" id="GO:0044780">
    <property type="term" value="P:bacterial-type flagellum assembly"/>
    <property type="evidence" value="ECO:0007669"/>
    <property type="project" value="InterPro"/>
</dbReference>
<dbReference type="PANTHER" id="PTHR36307:SF1">
    <property type="entry name" value="FLAGELLA BASAL BODY P-RING FORMATION PROTEIN FLGA"/>
    <property type="match status" value="1"/>
</dbReference>
<dbReference type="GO" id="GO:0042597">
    <property type="term" value="C:periplasmic space"/>
    <property type="evidence" value="ECO:0007669"/>
    <property type="project" value="UniProtKB-SubCell"/>
</dbReference>
<dbReference type="Proteomes" id="UP000254711">
    <property type="component" value="Unassembled WGS sequence"/>
</dbReference>
<protein>
    <recommendedName>
        <fullName evidence="1">Flagella basal body P-ring formation protein FlgA</fullName>
    </recommendedName>
</protein>
<keyword evidence="3" id="KW-0282">Flagellum</keyword>
<keyword evidence="1" id="KW-0732">Signal</keyword>